<evidence type="ECO:0000313" key="8">
    <source>
        <dbReference type="EMBL" id="OJJ48572.1"/>
    </source>
</evidence>
<keyword evidence="6" id="KW-0732">Signal</keyword>
<dbReference type="EMBL" id="KV878339">
    <property type="protein sequence ID" value="OJJ48572.1"/>
    <property type="molecule type" value="Genomic_DNA"/>
</dbReference>
<keyword evidence="9" id="KW-1185">Reference proteome</keyword>
<feature type="transmembrane region" description="Helical" evidence="5">
    <location>
        <begin position="320"/>
        <end position="343"/>
    </location>
</feature>
<dbReference type="InterPro" id="IPR036259">
    <property type="entry name" value="MFS_trans_sf"/>
</dbReference>
<proteinExistence type="predicted"/>
<keyword evidence="3 5" id="KW-1133">Transmembrane helix</keyword>
<feature type="transmembrane region" description="Helical" evidence="5">
    <location>
        <begin position="224"/>
        <end position="242"/>
    </location>
</feature>
<comment type="subcellular location">
    <subcellularLocation>
        <location evidence="1">Membrane</location>
        <topology evidence="1">Multi-pass membrane protein</topology>
    </subcellularLocation>
</comment>
<evidence type="ECO:0000256" key="6">
    <source>
        <dbReference type="SAM" id="SignalP"/>
    </source>
</evidence>
<feature type="transmembrane region" description="Helical" evidence="5">
    <location>
        <begin position="91"/>
        <end position="109"/>
    </location>
</feature>
<dbReference type="Pfam" id="PF00083">
    <property type="entry name" value="Sugar_tr"/>
    <property type="match status" value="1"/>
</dbReference>
<dbReference type="GeneID" id="34609019"/>
<evidence type="ECO:0000256" key="3">
    <source>
        <dbReference type="ARBA" id="ARBA00022989"/>
    </source>
</evidence>
<dbReference type="Proteomes" id="UP000184188">
    <property type="component" value="Unassembled WGS sequence"/>
</dbReference>
<feature type="transmembrane region" description="Helical" evidence="5">
    <location>
        <begin position="196"/>
        <end position="217"/>
    </location>
</feature>
<dbReference type="PROSITE" id="PS50850">
    <property type="entry name" value="MFS"/>
    <property type="match status" value="1"/>
</dbReference>
<reference evidence="9" key="1">
    <citation type="journal article" date="2017" name="Genome Biol.">
        <title>Comparative genomics reveals high biological diversity and specific adaptations in the industrially and medically important fungal genus Aspergillus.</title>
        <authorList>
            <person name="de Vries R.P."/>
            <person name="Riley R."/>
            <person name="Wiebenga A."/>
            <person name="Aguilar-Osorio G."/>
            <person name="Amillis S."/>
            <person name="Uchima C.A."/>
            <person name="Anderluh G."/>
            <person name="Asadollahi M."/>
            <person name="Askin M."/>
            <person name="Barry K."/>
            <person name="Battaglia E."/>
            <person name="Bayram O."/>
            <person name="Benocci T."/>
            <person name="Braus-Stromeyer S.A."/>
            <person name="Caldana C."/>
            <person name="Canovas D."/>
            <person name="Cerqueira G.C."/>
            <person name="Chen F."/>
            <person name="Chen W."/>
            <person name="Choi C."/>
            <person name="Clum A."/>
            <person name="Dos Santos R.A."/>
            <person name="Damasio A.R."/>
            <person name="Diallinas G."/>
            <person name="Emri T."/>
            <person name="Fekete E."/>
            <person name="Flipphi M."/>
            <person name="Freyberg S."/>
            <person name="Gallo A."/>
            <person name="Gournas C."/>
            <person name="Habgood R."/>
            <person name="Hainaut M."/>
            <person name="Harispe M.L."/>
            <person name="Henrissat B."/>
            <person name="Hilden K.S."/>
            <person name="Hope R."/>
            <person name="Hossain A."/>
            <person name="Karabika E."/>
            <person name="Karaffa L."/>
            <person name="Karanyi Z."/>
            <person name="Krasevec N."/>
            <person name="Kuo A."/>
            <person name="Kusch H."/>
            <person name="LaButti K."/>
            <person name="Lagendijk E.L."/>
            <person name="Lapidus A."/>
            <person name="Levasseur A."/>
            <person name="Lindquist E."/>
            <person name="Lipzen A."/>
            <person name="Logrieco A.F."/>
            <person name="MacCabe A."/>
            <person name="Maekelae M.R."/>
            <person name="Malavazi I."/>
            <person name="Melin P."/>
            <person name="Meyer V."/>
            <person name="Mielnichuk N."/>
            <person name="Miskei M."/>
            <person name="Molnar A.P."/>
            <person name="Mule G."/>
            <person name="Ngan C.Y."/>
            <person name="Orejas M."/>
            <person name="Orosz E."/>
            <person name="Ouedraogo J.P."/>
            <person name="Overkamp K.M."/>
            <person name="Park H.-S."/>
            <person name="Perrone G."/>
            <person name="Piumi F."/>
            <person name="Punt P.J."/>
            <person name="Ram A.F."/>
            <person name="Ramon A."/>
            <person name="Rauscher S."/>
            <person name="Record E."/>
            <person name="Riano-Pachon D.M."/>
            <person name="Robert V."/>
            <person name="Roehrig J."/>
            <person name="Ruller R."/>
            <person name="Salamov A."/>
            <person name="Salih N.S."/>
            <person name="Samson R.A."/>
            <person name="Sandor E."/>
            <person name="Sanguinetti M."/>
            <person name="Schuetze T."/>
            <person name="Sepcic K."/>
            <person name="Shelest E."/>
            <person name="Sherlock G."/>
            <person name="Sophianopoulou V."/>
            <person name="Squina F.M."/>
            <person name="Sun H."/>
            <person name="Susca A."/>
            <person name="Todd R.B."/>
            <person name="Tsang A."/>
            <person name="Unkles S.E."/>
            <person name="van de Wiele N."/>
            <person name="van Rossen-Uffink D."/>
            <person name="Oliveira J.V."/>
            <person name="Vesth T.C."/>
            <person name="Visser J."/>
            <person name="Yu J.-H."/>
            <person name="Zhou M."/>
            <person name="Andersen M.R."/>
            <person name="Archer D.B."/>
            <person name="Baker S.E."/>
            <person name="Benoit I."/>
            <person name="Brakhage A.A."/>
            <person name="Braus G.H."/>
            <person name="Fischer R."/>
            <person name="Frisvad J.C."/>
            <person name="Goldman G.H."/>
            <person name="Houbraken J."/>
            <person name="Oakley B."/>
            <person name="Pocsi I."/>
            <person name="Scazzocchio C."/>
            <person name="Seiboth B."/>
            <person name="vanKuyk P.A."/>
            <person name="Wortman J."/>
            <person name="Dyer P.S."/>
            <person name="Grigoriev I.V."/>
        </authorList>
    </citation>
    <scope>NUCLEOTIDE SEQUENCE [LARGE SCALE GENOMIC DNA]</scope>
    <source>
        <strain evidence="9">CBS 506.65</strain>
    </source>
</reference>
<dbReference type="STRING" id="1073090.A0A1L9SMS6"/>
<accession>A0A1L9SMS6</accession>
<feature type="signal peptide" evidence="6">
    <location>
        <begin position="1"/>
        <end position="16"/>
    </location>
</feature>
<evidence type="ECO:0000259" key="7">
    <source>
        <dbReference type="PROSITE" id="PS50850"/>
    </source>
</evidence>
<dbReference type="PANTHER" id="PTHR23508">
    <property type="entry name" value="CARBOXYLIC ACID TRANSPORTER PROTEIN HOMOLOG"/>
    <property type="match status" value="1"/>
</dbReference>
<dbReference type="GO" id="GO:0035879">
    <property type="term" value="P:plasma membrane lactate transport"/>
    <property type="evidence" value="ECO:0007669"/>
    <property type="project" value="TreeGrafter"/>
</dbReference>
<dbReference type="GO" id="GO:0005886">
    <property type="term" value="C:plasma membrane"/>
    <property type="evidence" value="ECO:0007669"/>
    <property type="project" value="TreeGrafter"/>
</dbReference>
<feature type="domain" description="Major facilitator superfamily (MFS) profile" evidence="7">
    <location>
        <begin position="1"/>
        <end position="347"/>
    </location>
</feature>
<evidence type="ECO:0000256" key="4">
    <source>
        <dbReference type="ARBA" id="ARBA00023136"/>
    </source>
</evidence>
<dbReference type="InterPro" id="IPR020846">
    <property type="entry name" value="MFS_dom"/>
</dbReference>
<evidence type="ECO:0000313" key="9">
    <source>
        <dbReference type="Proteomes" id="UP000184188"/>
    </source>
</evidence>
<dbReference type="OrthoDB" id="5296287at2759"/>
<evidence type="ECO:0000256" key="1">
    <source>
        <dbReference type="ARBA" id="ARBA00004141"/>
    </source>
</evidence>
<dbReference type="InterPro" id="IPR005828">
    <property type="entry name" value="MFS_sugar_transport-like"/>
</dbReference>
<dbReference type="RefSeq" id="XP_022583082.1">
    <property type="nucleotide sequence ID" value="XM_022722554.1"/>
</dbReference>
<keyword evidence="2 5" id="KW-0812">Transmembrane</keyword>
<dbReference type="PANTHER" id="PTHR23508:SF10">
    <property type="entry name" value="CARBOXYLIC ACID TRANSPORTER PROTEIN HOMOLOG"/>
    <property type="match status" value="1"/>
</dbReference>
<dbReference type="GO" id="GO:0015355">
    <property type="term" value="F:secondary active monocarboxylate transmembrane transporter activity"/>
    <property type="evidence" value="ECO:0007669"/>
    <property type="project" value="TreeGrafter"/>
</dbReference>
<evidence type="ECO:0000256" key="5">
    <source>
        <dbReference type="SAM" id="Phobius"/>
    </source>
</evidence>
<gene>
    <name evidence="8" type="ORF">ASPZODRAFT_130643</name>
</gene>
<name>A0A1L9SMS6_9EURO</name>
<dbReference type="VEuPathDB" id="FungiDB:ASPZODRAFT_130643"/>
<evidence type="ECO:0000256" key="2">
    <source>
        <dbReference type="ARBA" id="ARBA00022692"/>
    </source>
</evidence>
<dbReference type="Gene3D" id="1.20.1250.20">
    <property type="entry name" value="MFS general substrate transporter like domains"/>
    <property type="match status" value="2"/>
</dbReference>
<keyword evidence="4 5" id="KW-0472">Membrane</keyword>
<protein>
    <recommendedName>
        <fullName evidence="7">Major facilitator superfamily (MFS) profile domain-containing protein</fullName>
    </recommendedName>
</protein>
<organism evidence="8 9">
    <name type="scientific">Penicilliopsis zonata CBS 506.65</name>
    <dbReference type="NCBI Taxonomy" id="1073090"/>
    <lineage>
        <taxon>Eukaryota</taxon>
        <taxon>Fungi</taxon>
        <taxon>Dikarya</taxon>
        <taxon>Ascomycota</taxon>
        <taxon>Pezizomycotina</taxon>
        <taxon>Eurotiomycetes</taxon>
        <taxon>Eurotiomycetidae</taxon>
        <taxon>Eurotiales</taxon>
        <taxon>Aspergillaceae</taxon>
        <taxon>Penicilliopsis</taxon>
    </lineage>
</organism>
<sequence length="403" mass="44310">MVIDLVFFIILELASGFCQTLPQFLAVRALYGIAMGGLYGPAGATALEDLPYDARGLLSGLYQEGYAVGYFLAAAFYRALAVTTPHGWRSLFWFGAGPPVLIILFRLWLPETDHFQVMKAEREAYERELRESGQEVASFNVKRFAVDAGQAISQNWFLFLYIVVMMTGFNGVSHGSQDLYPTFLEDQVGMSATDETVVTIVGQVGALLGAMTVGYISTFCGRRLSMMVACIFGAGLIPAYVYPRNLSLIASCFWEQFCVGGVWGPIPIHLMELSPKPIRSLLLGLGYQLGNLASSASVTIETTIGDRYPLPALADGTARYNYGKVIAIFLGAVWAYIFVFLLVGPEMTQEERDAEIEEARQLETLRAQGISHLDIGHTRRALEKSIEVHDLEVGDKAAVEHVE</sequence>
<dbReference type="AlphaFoldDB" id="A0A1L9SMS6"/>
<feature type="chain" id="PRO_5012137624" description="Major facilitator superfamily (MFS) profile domain-containing protein" evidence="6">
    <location>
        <begin position="17"/>
        <end position="403"/>
    </location>
</feature>
<dbReference type="SUPFAM" id="SSF103473">
    <property type="entry name" value="MFS general substrate transporter"/>
    <property type="match status" value="1"/>
</dbReference>
<feature type="transmembrane region" description="Helical" evidence="5">
    <location>
        <begin position="156"/>
        <end position="176"/>
    </location>
</feature>